<feature type="region of interest" description="Disordered" evidence="5">
    <location>
        <begin position="205"/>
        <end position="231"/>
    </location>
</feature>
<keyword evidence="2" id="KW-0812">Transmembrane</keyword>
<evidence type="ECO:0000256" key="4">
    <source>
        <dbReference type="ARBA" id="ARBA00023136"/>
    </source>
</evidence>
<dbReference type="STRING" id="2282107.A0A286UNR7"/>
<dbReference type="InterPro" id="IPR007203">
    <property type="entry name" value="ORMDL"/>
</dbReference>
<evidence type="ECO:0000313" key="7">
    <source>
        <dbReference type="Proteomes" id="UP000217199"/>
    </source>
</evidence>
<comment type="caution">
    <text evidence="6">The sequence shown here is derived from an EMBL/GenBank/DDBJ whole genome shotgun (WGS) entry which is preliminary data.</text>
</comment>
<keyword evidence="4" id="KW-0472">Membrane</keyword>
<evidence type="ECO:0000256" key="3">
    <source>
        <dbReference type="ARBA" id="ARBA00022989"/>
    </source>
</evidence>
<evidence type="ECO:0000256" key="5">
    <source>
        <dbReference type="SAM" id="MobiDB-lite"/>
    </source>
</evidence>
<evidence type="ECO:0000313" key="6">
    <source>
        <dbReference type="EMBL" id="PAV21247.1"/>
    </source>
</evidence>
<dbReference type="EMBL" id="NBII01000003">
    <property type="protein sequence ID" value="PAV21247.1"/>
    <property type="molecule type" value="Genomic_DNA"/>
</dbReference>
<reference evidence="6 7" key="1">
    <citation type="journal article" date="2017" name="Mol. Ecol.">
        <title>Comparative and population genomic landscape of Phellinus noxius: A hypervariable fungus causing root rot in trees.</title>
        <authorList>
            <person name="Chung C.L."/>
            <person name="Lee T.J."/>
            <person name="Akiba M."/>
            <person name="Lee H.H."/>
            <person name="Kuo T.H."/>
            <person name="Liu D."/>
            <person name="Ke H.M."/>
            <person name="Yokoi T."/>
            <person name="Roa M.B."/>
            <person name="Lu M.J."/>
            <person name="Chang Y.Y."/>
            <person name="Ann P.J."/>
            <person name="Tsai J.N."/>
            <person name="Chen C.Y."/>
            <person name="Tzean S.S."/>
            <person name="Ota Y."/>
            <person name="Hattori T."/>
            <person name="Sahashi N."/>
            <person name="Liou R.F."/>
            <person name="Kikuchi T."/>
            <person name="Tsai I.J."/>
        </authorList>
    </citation>
    <scope>NUCLEOTIDE SEQUENCE [LARGE SCALE GENOMIC DNA]</scope>
    <source>
        <strain evidence="6 7">FFPRI411160</strain>
    </source>
</reference>
<name>A0A286UNR7_9AGAM</name>
<dbReference type="AlphaFoldDB" id="A0A286UNR7"/>
<keyword evidence="3" id="KW-1133">Transmembrane helix</keyword>
<keyword evidence="7" id="KW-1185">Reference proteome</keyword>
<dbReference type="GO" id="GO:0005789">
    <property type="term" value="C:endoplasmic reticulum membrane"/>
    <property type="evidence" value="ECO:0007669"/>
    <property type="project" value="InterPro"/>
</dbReference>
<sequence length="231" mass="25967">MTMAPSINLTPIQITEANFIPSKPSSMRSRGRSNSIVKVEEIGETQDQVLDQSLYVNLNVEWVNRKGAWLMHPLLILMGKALIDSIPGMTPQISWTSVNLLYNALTYLMFHGVTGIPFQNELHGGAYDDLTLWEQIDDGAQYTPAKKWLLCVPIALFLLSTHYTHYDPWFFAINLTVLVLCILPKLPMFHHKRLRFLPDEPGSGASTPLSSSFPTSRTGTPTSESFNFNLK</sequence>
<dbReference type="OrthoDB" id="1932233at2759"/>
<evidence type="ECO:0000256" key="2">
    <source>
        <dbReference type="ARBA" id="ARBA00022692"/>
    </source>
</evidence>
<proteinExistence type="predicted"/>
<gene>
    <name evidence="6" type="ORF">PNOK_0387400</name>
</gene>
<dbReference type="Pfam" id="PF04061">
    <property type="entry name" value="ORMDL"/>
    <property type="match status" value="1"/>
</dbReference>
<dbReference type="FunCoup" id="A0A286UNR7">
    <property type="interactions" value="222"/>
</dbReference>
<dbReference type="InParanoid" id="A0A286UNR7"/>
<evidence type="ECO:0000256" key="1">
    <source>
        <dbReference type="ARBA" id="ARBA00004141"/>
    </source>
</evidence>
<dbReference type="PANTHER" id="PTHR12665">
    <property type="entry name" value="ORMDL PROTEINS"/>
    <property type="match status" value="1"/>
</dbReference>
<comment type="subcellular location">
    <subcellularLocation>
        <location evidence="1">Membrane</location>
        <topology evidence="1">Multi-pass membrane protein</topology>
    </subcellularLocation>
</comment>
<organism evidence="6 7">
    <name type="scientific">Pyrrhoderma noxium</name>
    <dbReference type="NCBI Taxonomy" id="2282107"/>
    <lineage>
        <taxon>Eukaryota</taxon>
        <taxon>Fungi</taxon>
        <taxon>Dikarya</taxon>
        <taxon>Basidiomycota</taxon>
        <taxon>Agaricomycotina</taxon>
        <taxon>Agaricomycetes</taxon>
        <taxon>Hymenochaetales</taxon>
        <taxon>Hymenochaetaceae</taxon>
        <taxon>Pyrrhoderma</taxon>
    </lineage>
</organism>
<accession>A0A286UNR7</accession>
<protein>
    <submittedName>
        <fullName evidence="6">Orm1 type endoplasmic reticulum</fullName>
    </submittedName>
</protein>
<dbReference type="Proteomes" id="UP000217199">
    <property type="component" value="Unassembled WGS sequence"/>
</dbReference>